<dbReference type="GO" id="GO:0044183">
    <property type="term" value="F:protein folding chaperone"/>
    <property type="evidence" value="ECO:0007669"/>
    <property type="project" value="InterPro"/>
</dbReference>
<organism evidence="4 5">
    <name type="scientific">Marinilabilia rubra</name>
    <dbReference type="NCBI Taxonomy" id="2162893"/>
    <lineage>
        <taxon>Bacteria</taxon>
        <taxon>Pseudomonadati</taxon>
        <taxon>Bacteroidota</taxon>
        <taxon>Bacteroidia</taxon>
        <taxon>Marinilabiliales</taxon>
        <taxon>Marinilabiliaceae</taxon>
        <taxon>Marinilabilia</taxon>
    </lineage>
</organism>
<dbReference type="InterPro" id="IPR011032">
    <property type="entry name" value="GroES-like_sf"/>
</dbReference>
<sequence length="95" mass="10354">MKELQPINQNVLLELQDDKAEQTTASGIIIPESAQSKEKTGKVSGISNIENPEIAVGDVVLYKEFSGTELEFESKSFLLVPYADILGKVVETDAI</sequence>
<comment type="function">
    <text evidence="3">Together with the chaperonin GroEL, plays an essential role in assisting protein folding. The GroEL-GroES system forms a nano-cage that allows encapsulation of the non-native substrate proteins and provides a physical environment optimized to promote and accelerate protein folding. GroES binds to the apical surface of the GroEL ring, thereby capping the opening of the GroEL channel.</text>
</comment>
<reference evidence="4 5" key="1">
    <citation type="submission" date="2018-05" db="EMBL/GenBank/DDBJ databases">
        <title>Marinilabilia rubrum sp. nov., isolated from saltern sediment.</title>
        <authorList>
            <person name="Zhang R."/>
        </authorList>
    </citation>
    <scope>NUCLEOTIDE SEQUENCE [LARGE SCALE GENOMIC DNA]</scope>
    <source>
        <strain evidence="4 5">WTE16</strain>
    </source>
</reference>
<dbReference type="Pfam" id="PF00166">
    <property type="entry name" value="Cpn10"/>
    <property type="match status" value="1"/>
</dbReference>
<proteinExistence type="inferred from homology"/>
<dbReference type="Gene3D" id="2.30.33.40">
    <property type="entry name" value="GroES chaperonin"/>
    <property type="match status" value="1"/>
</dbReference>
<dbReference type="CDD" id="cd00320">
    <property type="entry name" value="cpn10"/>
    <property type="match status" value="1"/>
</dbReference>
<evidence type="ECO:0000256" key="2">
    <source>
        <dbReference type="ARBA" id="ARBA00023186"/>
    </source>
</evidence>
<dbReference type="InterPro" id="IPR020818">
    <property type="entry name" value="Chaperonin_GroES"/>
</dbReference>
<comment type="similarity">
    <text evidence="1 3">Belongs to the GroES chaperonin family.</text>
</comment>
<dbReference type="SMART" id="SM00883">
    <property type="entry name" value="Cpn10"/>
    <property type="match status" value="1"/>
</dbReference>
<evidence type="ECO:0000256" key="3">
    <source>
        <dbReference type="RuleBase" id="RU000535"/>
    </source>
</evidence>
<gene>
    <name evidence="4" type="ORF">DDZ16_11820</name>
</gene>
<dbReference type="GO" id="GO:0051087">
    <property type="term" value="F:protein-folding chaperone binding"/>
    <property type="evidence" value="ECO:0007669"/>
    <property type="project" value="TreeGrafter"/>
</dbReference>
<dbReference type="RefSeq" id="WP_109264675.1">
    <property type="nucleotide sequence ID" value="NZ_QEWP01000008.1"/>
</dbReference>
<evidence type="ECO:0000256" key="1">
    <source>
        <dbReference type="ARBA" id="ARBA00006975"/>
    </source>
</evidence>
<dbReference type="Proteomes" id="UP000244956">
    <property type="component" value="Unassembled WGS sequence"/>
</dbReference>
<protein>
    <recommendedName>
        <fullName evidence="3">10 kDa chaperonin</fullName>
    </recommendedName>
</protein>
<keyword evidence="2 3" id="KW-0143">Chaperone</keyword>
<comment type="caution">
    <text evidence="4">The sequence shown here is derived from an EMBL/GenBank/DDBJ whole genome shotgun (WGS) entry which is preliminary data.</text>
</comment>
<comment type="subunit">
    <text evidence="3">Heptamer of 7 subunits arranged in a ring.</text>
</comment>
<accession>A0A2U2B888</accession>
<dbReference type="PANTHER" id="PTHR10772">
    <property type="entry name" value="10 KDA HEAT SHOCK PROTEIN"/>
    <property type="match status" value="1"/>
</dbReference>
<dbReference type="OrthoDB" id="9806791at2"/>
<dbReference type="PANTHER" id="PTHR10772:SF63">
    <property type="entry name" value="20 KDA CHAPERONIN, CHLOROPLASTIC"/>
    <property type="match status" value="1"/>
</dbReference>
<dbReference type="GO" id="GO:0046872">
    <property type="term" value="F:metal ion binding"/>
    <property type="evidence" value="ECO:0007669"/>
    <property type="project" value="TreeGrafter"/>
</dbReference>
<dbReference type="PRINTS" id="PR00297">
    <property type="entry name" value="CHAPERONIN10"/>
</dbReference>
<dbReference type="SUPFAM" id="SSF50129">
    <property type="entry name" value="GroES-like"/>
    <property type="match status" value="1"/>
</dbReference>
<dbReference type="EMBL" id="QEWP01000008">
    <property type="protein sequence ID" value="PWD99275.1"/>
    <property type="molecule type" value="Genomic_DNA"/>
</dbReference>
<dbReference type="AlphaFoldDB" id="A0A2U2B888"/>
<keyword evidence="5" id="KW-1185">Reference proteome</keyword>
<dbReference type="GO" id="GO:0051082">
    <property type="term" value="F:unfolded protein binding"/>
    <property type="evidence" value="ECO:0007669"/>
    <property type="project" value="TreeGrafter"/>
</dbReference>
<name>A0A2U2B888_9BACT</name>
<evidence type="ECO:0000313" key="5">
    <source>
        <dbReference type="Proteomes" id="UP000244956"/>
    </source>
</evidence>
<dbReference type="GO" id="GO:0005524">
    <property type="term" value="F:ATP binding"/>
    <property type="evidence" value="ECO:0007669"/>
    <property type="project" value="InterPro"/>
</dbReference>
<dbReference type="InterPro" id="IPR037124">
    <property type="entry name" value="Chaperonin_GroES_sf"/>
</dbReference>
<evidence type="ECO:0000313" key="4">
    <source>
        <dbReference type="EMBL" id="PWD99275.1"/>
    </source>
</evidence>